<accession>A0A5J4Q4U1</accession>
<comment type="caution">
    <text evidence="1">The sequence shown here is derived from an EMBL/GenBank/DDBJ whole genome shotgun (WGS) entry which is preliminary data.</text>
</comment>
<dbReference type="EMBL" id="SNRW01046803">
    <property type="protein sequence ID" value="KAA6316946.1"/>
    <property type="molecule type" value="Genomic_DNA"/>
</dbReference>
<dbReference type="AlphaFoldDB" id="A0A5J4Q4U1"/>
<reference evidence="1 2" key="1">
    <citation type="submission" date="2019-03" db="EMBL/GenBank/DDBJ databases">
        <title>Single cell metagenomics reveals metabolic interactions within the superorganism composed of flagellate Streblomastix strix and complex community of Bacteroidetes bacteria on its surface.</title>
        <authorList>
            <person name="Treitli S.C."/>
            <person name="Kolisko M."/>
            <person name="Husnik F."/>
            <person name="Keeling P."/>
            <person name="Hampl V."/>
        </authorList>
    </citation>
    <scope>NUCLEOTIDE SEQUENCE [LARGE SCALE GENOMIC DNA]</scope>
    <source>
        <strain evidence="1">ST1C</strain>
    </source>
</reference>
<gene>
    <name evidence="1" type="ORF">EZS28_055178</name>
</gene>
<evidence type="ECO:0000313" key="2">
    <source>
        <dbReference type="Proteomes" id="UP000324800"/>
    </source>
</evidence>
<proteinExistence type="predicted"/>
<name>A0A5J4Q4U1_9EUKA</name>
<protein>
    <submittedName>
        <fullName evidence="1">Uncharacterized protein</fullName>
    </submittedName>
</protein>
<dbReference type="Proteomes" id="UP000324800">
    <property type="component" value="Unassembled WGS sequence"/>
</dbReference>
<evidence type="ECO:0000313" key="1">
    <source>
        <dbReference type="EMBL" id="KAA6316946.1"/>
    </source>
</evidence>
<feature type="non-terminal residue" evidence="1">
    <location>
        <position position="139"/>
    </location>
</feature>
<sequence>MDLHKLEVSPHQVAKDLLAFRRAARVSEHNPKEDGQANIEPISASQFTKIMHYSLTQLVTNLYSLFNISQDQIKSSADIPRRKKQWKQHSRFVRSFVESSFEFLQSLEGVGSELSSFCVTQLYNSVPFVASLSEGIKKK</sequence>
<organism evidence="1 2">
    <name type="scientific">Streblomastix strix</name>
    <dbReference type="NCBI Taxonomy" id="222440"/>
    <lineage>
        <taxon>Eukaryota</taxon>
        <taxon>Metamonada</taxon>
        <taxon>Preaxostyla</taxon>
        <taxon>Oxymonadida</taxon>
        <taxon>Streblomastigidae</taxon>
        <taxon>Streblomastix</taxon>
    </lineage>
</organism>